<feature type="domain" description="AAA+ ATPase" evidence="5">
    <location>
        <begin position="133"/>
        <end position="278"/>
    </location>
</feature>
<dbReference type="PROSITE" id="PS50297">
    <property type="entry name" value="ANK_REP_REGION"/>
    <property type="match status" value="1"/>
</dbReference>
<dbReference type="GO" id="GO:0034605">
    <property type="term" value="P:cellular response to heat"/>
    <property type="evidence" value="ECO:0007669"/>
    <property type="project" value="TreeGrafter"/>
</dbReference>
<name>A0A9W8ANY1_9FUNG</name>
<keyword evidence="4" id="KW-0175">Coiled coil</keyword>
<proteinExistence type="predicted"/>
<evidence type="ECO:0000313" key="8">
    <source>
        <dbReference type="Proteomes" id="UP001150925"/>
    </source>
</evidence>
<dbReference type="PANTHER" id="PTHR11638:SF93">
    <property type="entry name" value="MITOCHONDRIAL DISAGGREGASE"/>
    <property type="match status" value="1"/>
</dbReference>
<dbReference type="InterPro" id="IPR050130">
    <property type="entry name" value="ClpA_ClpB"/>
</dbReference>
<dbReference type="Pfam" id="PF07724">
    <property type="entry name" value="AAA_2"/>
    <property type="match status" value="1"/>
</dbReference>
<feature type="repeat" description="ANK" evidence="3">
    <location>
        <begin position="20"/>
        <end position="52"/>
    </location>
</feature>
<dbReference type="Gene3D" id="3.40.50.300">
    <property type="entry name" value="P-loop containing nucleotide triphosphate hydrolases"/>
    <property type="match status" value="1"/>
</dbReference>
<gene>
    <name evidence="7" type="ORF">IWQ62_003187</name>
</gene>
<organism evidence="7 8">
    <name type="scientific">Dispira parvispora</name>
    <dbReference type="NCBI Taxonomy" id="1520584"/>
    <lineage>
        <taxon>Eukaryota</taxon>
        <taxon>Fungi</taxon>
        <taxon>Fungi incertae sedis</taxon>
        <taxon>Zoopagomycota</taxon>
        <taxon>Kickxellomycotina</taxon>
        <taxon>Dimargaritomycetes</taxon>
        <taxon>Dimargaritales</taxon>
        <taxon>Dimargaritaceae</taxon>
        <taxon>Dispira</taxon>
    </lineage>
</organism>
<dbReference type="SMART" id="SM01086">
    <property type="entry name" value="ClpB_D2-small"/>
    <property type="match status" value="1"/>
</dbReference>
<evidence type="ECO:0000256" key="2">
    <source>
        <dbReference type="ARBA" id="ARBA00022840"/>
    </source>
</evidence>
<evidence type="ECO:0000259" key="5">
    <source>
        <dbReference type="SMART" id="SM00382"/>
    </source>
</evidence>
<dbReference type="SMART" id="SM00248">
    <property type="entry name" value="ANK"/>
    <property type="match status" value="1"/>
</dbReference>
<evidence type="ECO:0000313" key="7">
    <source>
        <dbReference type="EMBL" id="KAJ1963522.1"/>
    </source>
</evidence>
<sequence length="430" mass="48879">MFMTREREFCTMIYPSAPTAGFSPLHYACVQGSTEIIRLLLRAGADPRVQDVNGHLCKDYLDEDHPDYKTLLQSMAEQENRLVSERKRHEKELRKRFPLEQQLQKVIVGQLAPITAVASAIRRRENGWHDEDRPLVFLFLGSSGVGKTELAKQVAKYIHKGDKTAFIRVDMSEFQSKHEVAKFIGSPPGYVGYEEGGQLTERLSKCPNAVVLLDEVEKAHPDVLTIMLQVFDEGRLTDGKGNTVTCKDAIFILTSNLAQHEIADEAETLRVEARERGSTAGLNDESTSLSKRFVNTTIYPILRSHFQRDEFLGRINEILFFLPFNQNELHQIVTMELERWAEKAKTRHHIQLTWSDGVVNLLGEGYNVRYGARSIKHEVEKRVVNQIAKAHELDEIAEGSQVHIYEENGTIRLKFTQKSSPSTGPRGFFS</sequence>
<keyword evidence="8" id="KW-1185">Reference proteome</keyword>
<feature type="coiled-coil region" evidence="4">
    <location>
        <begin position="68"/>
        <end position="95"/>
    </location>
</feature>
<dbReference type="Gene3D" id="1.10.8.60">
    <property type="match status" value="1"/>
</dbReference>
<dbReference type="SMART" id="SM00382">
    <property type="entry name" value="AAA"/>
    <property type="match status" value="1"/>
</dbReference>
<dbReference type="SUPFAM" id="SSF48403">
    <property type="entry name" value="Ankyrin repeat"/>
    <property type="match status" value="1"/>
</dbReference>
<reference evidence="7" key="1">
    <citation type="submission" date="2022-07" db="EMBL/GenBank/DDBJ databases">
        <title>Phylogenomic reconstructions and comparative analyses of Kickxellomycotina fungi.</title>
        <authorList>
            <person name="Reynolds N.K."/>
            <person name="Stajich J.E."/>
            <person name="Barry K."/>
            <person name="Grigoriev I.V."/>
            <person name="Crous P."/>
            <person name="Smith M.E."/>
        </authorList>
    </citation>
    <scope>NUCLEOTIDE SEQUENCE</scope>
    <source>
        <strain evidence="7">RSA 1196</strain>
    </source>
</reference>
<feature type="domain" description="Clp ATPase C-terminal" evidence="6">
    <location>
        <begin position="324"/>
        <end position="413"/>
    </location>
</feature>
<dbReference type="Pfam" id="PF00023">
    <property type="entry name" value="Ank"/>
    <property type="match status" value="1"/>
</dbReference>
<protein>
    <submittedName>
        <fullName evidence="7">Uncharacterized protein</fullName>
    </submittedName>
</protein>
<dbReference type="InterPro" id="IPR019489">
    <property type="entry name" value="Clp_ATPase_C"/>
</dbReference>
<evidence type="ECO:0000259" key="6">
    <source>
        <dbReference type="SMART" id="SM01086"/>
    </source>
</evidence>
<accession>A0A9W8ANY1</accession>
<dbReference type="CDD" id="cd19499">
    <property type="entry name" value="RecA-like_ClpB_Hsp104-like"/>
    <property type="match status" value="1"/>
</dbReference>
<dbReference type="InterPro" id="IPR003593">
    <property type="entry name" value="AAA+_ATPase"/>
</dbReference>
<dbReference type="InterPro" id="IPR002110">
    <property type="entry name" value="Ankyrin_rpt"/>
</dbReference>
<dbReference type="GO" id="GO:0016887">
    <property type="term" value="F:ATP hydrolysis activity"/>
    <property type="evidence" value="ECO:0007669"/>
    <property type="project" value="InterPro"/>
</dbReference>
<dbReference type="OrthoDB" id="18170at2759"/>
<dbReference type="SUPFAM" id="SSF52540">
    <property type="entry name" value="P-loop containing nucleoside triphosphate hydrolases"/>
    <property type="match status" value="1"/>
</dbReference>
<evidence type="ECO:0000256" key="3">
    <source>
        <dbReference type="PROSITE-ProRule" id="PRU00023"/>
    </source>
</evidence>
<dbReference type="Gene3D" id="1.25.40.20">
    <property type="entry name" value="Ankyrin repeat-containing domain"/>
    <property type="match status" value="1"/>
</dbReference>
<dbReference type="Proteomes" id="UP001150925">
    <property type="component" value="Unassembled WGS sequence"/>
</dbReference>
<dbReference type="GO" id="GO:0005524">
    <property type="term" value="F:ATP binding"/>
    <property type="evidence" value="ECO:0007669"/>
    <property type="project" value="UniProtKB-KW"/>
</dbReference>
<dbReference type="EMBL" id="JANBPY010000813">
    <property type="protein sequence ID" value="KAJ1963522.1"/>
    <property type="molecule type" value="Genomic_DNA"/>
</dbReference>
<evidence type="ECO:0000256" key="4">
    <source>
        <dbReference type="SAM" id="Coils"/>
    </source>
</evidence>
<keyword evidence="3" id="KW-0040">ANK repeat</keyword>
<dbReference type="GO" id="GO:0005739">
    <property type="term" value="C:mitochondrion"/>
    <property type="evidence" value="ECO:0007669"/>
    <property type="project" value="TreeGrafter"/>
</dbReference>
<evidence type="ECO:0000256" key="1">
    <source>
        <dbReference type="ARBA" id="ARBA00022741"/>
    </source>
</evidence>
<comment type="caution">
    <text evidence="7">The sequence shown here is derived from an EMBL/GenBank/DDBJ whole genome shotgun (WGS) entry which is preliminary data.</text>
</comment>
<dbReference type="InterPro" id="IPR027417">
    <property type="entry name" value="P-loop_NTPase"/>
</dbReference>
<dbReference type="InterPro" id="IPR036770">
    <property type="entry name" value="Ankyrin_rpt-contain_sf"/>
</dbReference>
<keyword evidence="1" id="KW-0547">Nucleotide-binding</keyword>
<dbReference type="PROSITE" id="PS50088">
    <property type="entry name" value="ANK_REPEAT"/>
    <property type="match status" value="1"/>
</dbReference>
<dbReference type="PANTHER" id="PTHR11638">
    <property type="entry name" value="ATP-DEPENDENT CLP PROTEASE"/>
    <property type="match status" value="1"/>
</dbReference>
<keyword evidence="2" id="KW-0067">ATP-binding</keyword>
<dbReference type="InterPro" id="IPR001270">
    <property type="entry name" value="ClpA/B"/>
</dbReference>
<dbReference type="AlphaFoldDB" id="A0A9W8ANY1"/>
<dbReference type="PRINTS" id="PR00300">
    <property type="entry name" value="CLPPROTEASEA"/>
</dbReference>
<dbReference type="Pfam" id="PF10431">
    <property type="entry name" value="ClpB_D2-small"/>
    <property type="match status" value="1"/>
</dbReference>
<dbReference type="InterPro" id="IPR003959">
    <property type="entry name" value="ATPase_AAA_core"/>
</dbReference>